<comment type="catalytic activity">
    <reaction evidence="10">
        <text>L-threonyl-[protein] + ATP = O-phospho-L-threonyl-[protein] + ADP + H(+)</text>
        <dbReference type="Rhea" id="RHEA:46608"/>
        <dbReference type="Rhea" id="RHEA-COMP:11060"/>
        <dbReference type="Rhea" id="RHEA-COMP:11605"/>
        <dbReference type="ChEBI" id="CHEBI:15378"/>
        <dbReference type="ChEBI" id="CHEBI:30013"/>
        <dbReference type="ChEBI" id="CHEBI:30616"/>
        <dbReference type="ChEBI" id="CHEBI:61977"/>
        <dbReference type="ChEBI" id="CHEBI:456216"/>
        <dbReference type="EC" id="2.7.11.1"/>
    </reaction>
</comment>
<dbReference type="PROSITE" id="PS51257">
    <property type="entry name" value="PROKAR_LIPOPROTEIN"/>
    <property type="match status" value="1"/>
</dbReference>
<evidence type="ECO:0000256" key="4">
    <source>
        <dbReference type="ARBA" id="ARBA00022729"/>
    </source>
</evidence>
<evidence type="ECO:0000256" key="7">
    <source>
        <dbReference type="ARBA" id="ARBA00023157"/>
    </source>
</evidence>
<evidence type="ECO:0000256" key="2">
    <source>
        <dbReference type="ARBA" id="ARBA00012513"/>
    </source>
</evidence>
<protein>
    <recommendedName>
        <fullName evidence="2">non-specific serine/threonine protein kinase</fullName>
        <ecNumber evidence="2">2.7.11.1</ecNumber>
    </recommendedName>
</protein>
<keyword evidence="14" id="KW-1185">Reference proteome</keyword>
<sequence length="305" mass="33806">MKFSDHYSPIHSLRLYGFLIFSFILFLFSCLIPIHSLSTVSISENSNNQTLICSLTPQHSFLNCTSFPSGIRIHPVRTNTSFTGLVGGYGFLCALRSSSSSSSSVMICWRFSANGTNMKRKQIYSGPALKELKAGNSHVCGVVNETNRLQCWQWRGFSSSTSRDNFSRSIAVGDNFVCGVSEIGEVTCAGNNTKVVGKEPRKGNYSYVSAGFNYACAISLHDKGLHCWGETKGEKLQGEFTLWRWAKIEVVAGGLMKQLFVGGKMASVCLKVLERRNSFQSKQTQRFLRGLVVELFLVLLGKRNV</sequence>
<dbReference type="Gene3D" id="2.130.10.30">
    <property type="entry name" value="Regulator of chromosome condensation 1/beta-lactamase-inhibitor protein II"/>
    <property type="match status" value="1"/>
</dbReference>
<evidence type="ECO:0000256" key="11">
    <source>
        <dbReference type="ARBA" id="ARBA00048679"/>
    </source>
</evidence>
<accession>A0AAW1WYD0</accession>
<organism evidence="13 14">
    <name type="scientific">Rubus argutus</name>
    <name type="common">Southern blackberry</name>
    <dbReference type="NCBI Taxonomy" id="59490"/>
    <lineage>
        <taxon>Eukaryota</taxon>
        <taxon>Viridiplantae</taxon>
        <taxon>Streptophyta</taxon>
        <taxon>Embryophyta</taxon>
        <taxon>Tracheophyta</taxon>
        <taxon>Spermatophyta</taxon>
        <taxon>Magnoliopsida</taxon>
        <taxon>eudicotyledons</taxon>
        <taxon>Gunneridae</taxon>
        <taxon>Pentapetalae</taxon>
        <taxon>rosids</taxon>
        <taxon>fabids</taxon>
        <taxon>Rosales</taxon>
        <taxon>Rosaceae</taxon>
        <taxon>Rosoideae</taxon>
        <taxon>Rosoideae incertae sedis</taxon>
        <taxon>Rubus</taxon>
    </lineage>
</organism>
<evidence type="ECO:0000313" key="14">
    <source>
        <dbReference type="Proteomes" id="UP001457282"/>
    </source>
</evidence>
<feature type="transmembrane region" description="Helical" evidence="12">
    <location>
        <begin position="12"/>
        <end position="34"/>
    </location>
</feature>
<keyword evidence="9" id="KW-0325">Glycoprotein</keyword>
<dbReference type="PANTHER" id="PTHR47460">
    <property type="entry name" value="SERINE/THREONINE-PROTEIN KINASE-LIKE PROTEIN ACR4"/>
    <property type="match status" value="1"/>
</dbReference>
<evidence type="ECO:0000256" key="9">
    <source>
        <dbReference type="ARBA" id="ARBA00023180"/>
    </source>
</evidence>
<evidence type="ECO:0000256" key="10">
    <source>
        <dbReference type="ARBA" id="ARBA00047899"/>
    </source>
</evidence>
<evidence type="ECO:0000256" key="3">
    <source>
        <dbReference type="ARBA" id="ARBA00022692"/>
    </source>
</evidence>
<dbReference type="EMBL" id="JBEDUW010000005">
    <property type="protein sequence ID" value="KAK9929663.1"/>
    <property type="molecule type" value="Genomic_DNA"/>
</dbReference>
<evidence type="ECO:0000313" key="13">
    <source>
        <dbReference type="EMBL" id="KAK9929663.1"/>
    </source>
</evidence>
<dbReference type="AlphaFoldDB" id="A0AAW1WYD0"/>
<gene>
    <name evidence="13" type="ORF">M0R45_026753</name>
</gene>
<keyword evidence="6 12" id="KW-0472">Membrane</keyword>
<evidence type="ECO:0000256" key="8">
    <source>
        <dbReference type="ARBA" id="ARBA00023170"/>
    </source>
</evidence>
<reference evidence="13 14" key="1">
    <citation type="journal article" date="2023" name="G3 (Bethesda)">
        <title>A chromosome-length genome assembly and annotation of blackberry (Rubus argutus, cv. 'Hillquist').</title>
        <authorList>
            <person name="Bruna T."/>
            <person name="Aryal R."/>
            <person name="Dudchenko O."/>
            <person name="Sargent D.J."/>
            <person name="Mead D."/>
            <person name="Buti M."/>
            <person name="Cavallini A."/>
            <person name="Hytonen T."/>
            <person name="Andres J."/>
            <person name="Pham M."/>
            <person name="Weisz D."/>
            <person name="Mascagni F."/>
            <person name="Usai G."/>
            <person name="Natali L."/>
            <person name="Bassil N."/>
            <person name="Fernandez G.E."/>
            <person name="Lomsadze A."/>
            <person name="Armour M."/>
            <person name="Olukolu B."/>
            <person name="Poorten T."/>
            <person name="Britton C."/>
            <person name="Davik J."/>
            <person name="Ashrafi H."/>
            <person name="Aiden E.L."/>
            <person name="Borodovsky M."/>
            <person name="Worthington M."/>
        </authorList>
    </citation>
    <scope>NUCLEOTIDE SEQUENCE [LARGE SCALE GENOMIC DNA]</scope>
    <source>
        <strain evidence="13">PI 553951</strain>
    </source>
</reference>
<dbReference type="GO" id="GO:0004674">
    <property type="term" value="F:protein serine/threonine kinase activity"/>
    <property type="evidence" value="ECO:0007669"/>
    <property type="project" value="UniProtKB-KW"/>
</dbReference>
<dbReference type="PANTHER" id="PTHR47460:SF1">
    <property type="entry name" value="SERINE_THREONINE-PROTEIN KINASE-LIKE PROTEIN ACR4"/>
    <property type="match status" value="1"/>
</dbReference>
<evidence type="ECO:0000256" key="6">
    <source>
        <dbReference type="ARBA" id="ARBA00023136"/>
    </source>
</evidence>
<dbReference type="Proteomes" id="UP001457282">
    <property type="component" value="Unassembled WGS sequence"/>
</dbReference>
<keyword evidence="3 12" id="KW-0812">Transmembrane</keyword>
<comment type="catalytic activity">
    <reaction evidence="11">
        <text>L-seryl-[protein] + ATP = O-phospho-L-seryl-[protein] + ADP + H(+)</text>
        <dbReference type="Rhea" id="RHEA:17989"/>
        <dbReference type="Rhea" id="RHEA-COMP:9863"/>
        <dbReference type="Rhea" id="RHEA-COMP:11604"/>
        <dbReference type="ChEBI" id="CHEBI:15378"/>
        <dbReference type="ChEBI" id="CHEBI:29999"/>
        <dbReference type="ChEBI" id="CHEBI:30616"/>
        <dbReference type="ChEBI" id="CHEBI:83421"/>
        <dbReference type="ChEBI" id="CHEBI:456216"/>
        <dbReference type="EC" id="2.7.11.1"/>
    </reaction>
</comment>
<keyword evidence="5 12" id="KW-1133">Transmembrane helix</keyword>
<keyword evidence="4" id="KW-0732">Signal</keyword>
<evidence type="ECO:0000256" key="5">
    <source>
        <dbReference type="ARBA" id="ARBA00022989"/>
    </source>
</evidence>
<evidence type="ECO:0000256" key="12">
    <source>
        <dbReference type="SAM" id="Phobius"/>
    </source>
</evidence>
<dbReference type="EC" id="2.7.11.1" evidence="2"/>
<comment type="caution">
    <text evidence="13">The sequence shown here is derived from an EMBL/GenBank/DDBJ whole genome shotgun (WGS) entry which is preliminary data.</text>
</comment>
<comment type="subcellular location">
    <subcellularLocation>
        <location evidence="1">Membrane</location>
        <topology evidence="1">Single-pass type I membrane protein</topology>
    </subcellularLocation>
</comment>
<dbReference type="InterPro" id="IPR009091">
    <property type="entry name" value="RCC1/BLIP-II"/>
</dbReference>
<keyword evidence="8" id="KW-0675">Receptor</keyword>
<proteinExistence type="predicted"/>
<dbReference type="GO" id="GO:0016020">
    <property type="term" value="C:membrane"/>
    <property type="evidence" value="ECO:0007669"/>
    <property type="project" value="UniProtKB-SubCell"/>
</dbReference>
<dbReference type="Pfam" id="PF13540">
    <property type="entry name" value="RCC1_2"/>
    <property type="match status" value="1"/>
</dbReference>
<keyword evidence="7" id="KW-1015">Disulfide bond</keyword>
<dbReference type="SUPFAM" id="SSF50985">
    <property type="entry name" value="RCC1/BLIP-II"/>
    <property type="match status" value="1"/>
</dbReference>
<name>A0AAW1WYD0_RUBAR</name>
<evidence type="ECO:0000256" key="1">
    <source>
        <dbReference type="ARBA" id="ARBA00004479"/>
    </source>
</evidence>